<protein>
    <recommendedName>
        <fullName evidence="1">HD/PDEase domain-containing protein</fullName>
    </recommendedName>
</protein>
<dbReference type="HOGENOM" id="CLU_036524_3_0_9"/>
<dbReference type="RefSeq" id="WP_015393774.1">
    <property type="nucleotide sequence ID" value="NC_020291.1"/>
</dbReference>
<dbReference type="Proteomes" id="UP000011728">
    <property type="component" value="Chromosome"/>
</dbReference>
<dbReference type="PANTHER" id="PTHR33594">
    <property type="entry name" value="SUPERFAMILY HYDROLASE, PUTATIVE (AFU_ORTHOLOGUE AFUA_1G03035)-RELATED"/>
    <property type="match status" value="1"/>
</dbReference>
<evidence type="ECO:0000313" key="3">
    <source>
        <dbReference type="Proteomes" id="UP000011728"/>
    </source>
</evidence>
<dbReference type="InterPro" id="IPR006675">
    <property type="entry name" value="HDIG_dom"/>
</dbReference>
<dbReference type="Gene3D" id="1.10.3210.50">
    <property type="match status" value="1"/>
</dbReference>
<dbReference type="SMART" id="SM00471">
    <property type="entry name" value="HDc"/>
    <property type="match status" value="1"/>
</dbReference>
<dbReference type="AlphaFoldDB" id="M1MMK7"/>
<accession>M1MMK7</accession>
<dbReference type="eggNOG" id="COG1418">
    <property type="taxonomic scope" value="Bacteria"/>
</dbReference>
<gene>
    <name evidence="2" type="ORF">Cspa_c36980</name>
</gene>
<dbReference type="EMBL" id="CP004121">
    <property type="protein sequence ID" value="AGF57458.1"/>
    <property type="molecule type" value="Genomic_DNA"/>
</dbReference>
<dbReference type="InterPro" id="IPR006674">
    <property type="entry name" value="HD_domain"/>
</dbReference>
<dbReference type="Pfam" id="PF01966">
    <property type="entry name" value="HD"/>
    <property type="match status" value="1"/>
</dbReference>
<dbReference type="PANTHER" id="PTHR33594:SF1">
    <property type="entry name" value="HD_PDEASE DOMAIN-CONTAINING PROTEIN"/>
    <property type="match status" value="1"/>
</dbReference>
<sequence length="225" mass="26047">MNIELYKNIENYMLECMNDSAHDKEHIYRVLYMALDIAKYENKVDMDVLIISCLLHDIGREEQFSNSKLCHAQVGSEKAFNYVINNGFSEEKAAHIKSCILTHRFRSDNPPSSIEAKILFDADKLDVTGTLGIARTLFYIAQVSEPLYSIEKNGTILDGTSDKNPSFFHEYKYKLEKLYDKFYTNRGTQIAKERQRSAIEFYTSMLKEVKDCYSRGISELNNILE</sequence>
<name>M1MMK7_9CLOT</name>
<organism evidence="2 3">
    <name type="scientific">Clostridium saccharoperbutylacetonicum N1-4(HMT)</name>
    <dbReference type="NCBI Taxonomy" id="931276"/>
    <lineage>
        <taxon>Bacteria</taxon>
        <taxon>Bacillati</taxon>
        <taxon>Bacillota</taxon>
        <taxon>Clostridia</taxon>
        <taxon>Eubacteriales</taxon>
        <taxon>Clostridiaceae</taxon>
        <taxon>Clostridium</taxon>
    </lineage>
</organism>
<dbReference type="CDD" id="cd00077">
    <property type="entry name" value="HDc"/>
    <property type="match status" value="1"/>
</dbReference>
<dbReference type="PATRIC" id="fig|931276.5.peg.3728"/>
<dbReference type="InterPro" id="IPR003607">
    <property type="entry name" value="HD/PDEase_dom"/>
</dbReference>
<keyword evidence="3" id="KW-1185">Reference proteome</keyword>
<dbReference type="KEGG" id="csr:Cspa_c36980"/>
<reference evidence="2 3" key="1">
    <citation type="submission" date="2013-02" db="EMBL/GenBank/DDBJ databases">
        <title>Genome sequence of Clostridium saccharoperbutylacetonicum N1-4(HMT).</title>
        <authorList>
            <person name="Poehlein A."/>
            <person name="Daniel R."/>
        </authorList>
    </citation>
    <scope>NUCLEOTIDE SEQUENCE [LARGE SCALE GENOMIC DNA]</scope>
    <source>
        <strain evidence="3">N1-4(HMT)</strain>
    </source>
</reference>
<feature type="domain" description="HD/PDEase" evidence="1">
    <location>
        <begin position="19"/>
        <end position="137"/>
    </location>
</feature>
<evidence type="ECO:0000259" key="1">
    <source>
        <dbReference type="SMART" id="SM00471"/>
    </source>
</evidence>
<dbReference type="NCBIfam" id="TIGR00277">
    <property type="entry name" value="HDIG"/>
    <property type="match status" value="1"/>
</dbReference>
<evidence type="ECO:0000313" key="2">
    <source>
        <dbReference type="EMBL" id="AGF57458.1"/>
    </source>
</evidence>
<proteinExistence type="predicted"/>
<dbReference type="SUPFAM" id="SSF109604">
    <property type="entry name" value="HD-domain/PDEase-like"/>
    <property type="match status" value="1"/>
</dbReference>
<dbReference type="OrthoDB" id="9797344at2"/>